<dbReference type="Gene3D" id="3.40.1190.20">
    <property type="match status" value="1"/>
</dbReference>
<dbReference type="Proteomes" id="UP000319342">
    <property type="component" value="Chromosome"/>
</dbReference>
<evidence type="ECO:0000313" key="1">
    <source>
        <dbReference type="EMBL" id="QDU84804.1"/>
    </source>
</evidence>
<evidence type="ECO:0008006" key="3">
    <source>
        <dbReference type="Google" id="ProtNLM"/>
    </source>
</evidence>
<dbReference type="InterPro" id="IPR029056">
    <property type="entry name" value="Ribokinase-like"/>
</dbReference>
<accession>A0A518D002</accession>
<organism evidence="1 2">
    <name type="scientific">Rohdeia mirabilis</name>
    <dbReference type="NCBI Taxonomy" id="2528008"/>
    <lineage>
        <taxon>Bacteria</taxon>
        <taxon>Pseudomonadati</taxon>
        <taxon>Planctomycetota</taxon>
        <taxon>Planctomycetia</taxon>
        <taxon>Planctomycetia incertae sedis</taxon>
        <taxon>Rohdeia</taxon>
    </lineage>
</organism>
<evidence type="ECO:0000313" key="2">
    <source>
        <dbReference type="Proteomes" id="UP000319342"/>
    </source>
</evidence>
<sequence length="272" mass="28069">MSLGLTVVGTLGSTSAIGGADDALHDRRPIGDAVDLAVCGGRFGLDVQFVAAVDEEIDAELRAPLAAEGVELVCLDGATSNTGSELTPAWEEALRGSRRREGLIVTCDAPAPALDYALELAQGERTLSAVVLARPYAIDPRRLGTADVVVADLAAARALCGDGDDVGARGIARRIGAFGPKRVVLLDRTGRAGSVHFDGTDMRRIDFAKERADHGPRITVFAAVLVASLAGGEHAVRALAQATRCAGLADSGDWPFAHLPSAPGLSGEPESD</sequence>
<reference evidence="1 2" key="1">
    <citation type="submission" date="2019-02" db="EMBL/GenBank/DDBJ databases">
        <title>Deep-cultivation of Planctomycetes and their phenomic and genomic characterization uncovers novel biology.</title>
        <authorList>
            <person name="Wiegand S."/>
            <person name="Jogler M."/>
            <person name="Boedeker C."/>
            <person name="Pinto D."/>
            <person name="Vollmers J."/>
            <person name="Rivas-Marin E."/>
            <person name="Kohn T."/>
            <person name="Peeters S.H."/>
            <person name="Heuer A."/>
            <person name="Rast P."/>
            <person name="Oberbeckmann S."/>
            <person name="Bunk B."/>
            <person name="Jeske O."/>
            <person name="Meyerdierks A."/>
            <person name="Storesund J.E."/>
            <person name="Kallscheuer N."/>
            <person name="Luecker S."/>
            <person name="Lage O.M."/>
            <person name="Pohl T."/>
            <person name="Merkel B.J."/>
            <person name="Hornburger P."/>
            <person name="Mueller R.-W."/>
            <person name="Bruemmer F."/>
            <person name="Labrenz M."/>
            <person name="Spormann A.M."/>
            <person name="Op den Camp H."/>
            <person name="Overmann J."/>
            <person name="Amann R."/>
            <person name="Jetten M.S.M."/>
            <person name="Mascher T."/>
            <person name="Medema M.H."/>
            <person name="Devos D.P."/>
            <person name="Kaster A.-K."/>
            <person name="Ovreas L."/>
            <person name="Rohde M."/>
            <person name="Galperin M.Y."/>
            <person name="Jogler C."/>
        </authorList>
    </citation>
    <scope>NUCLEOTIDE SEQUENCE [LARGE SCALE GENOMIC DNA]</scope>
    <source>
        <strain evidence="1 2">Pla163</strain>
    </source>
</reference>
<gene>
    <name evidence="1" type="ORF">Pla163_19180</name>
</gene>
<dbReference type="GO" id="GO:0003824">
    <property type="term" value="F:catalytic activity"/>
    <property type="evidence" value="ECO:0007669"/>
    <property type="project" value="UniProtKB-ARBA"/>
</dbReference>
<dbReference type="EMBL" id="CP036290">
    <property type="protein sequence ID" value="QDU84804.1"/>
    <property type="molecule type" value="Genomic_DNA"/>
</dbReference>
<dbReference type="AlphaFoldDB" id="A0A518D002"/>
<name>A0A518D002_9BACT</name>
<proteinExistence type="predicted"/>
<dbReference type="RefSeq" id="WP_145187003.1">
    <property type="nucleotide sequence ID" value="NZ_CP036290.1"/>
</dbReference>
<protein>
    <recommendedName>
        <fullName evidence="3">Pyridoxal kinase</fullName>
    </recommendedName>
</protein>
<dbReference type="SUPFAM" id="SSF53613">
    <property type="entry name" value="Ribokinase-like"/>
    <property type="match status" value="1"/>
</dbReference>
<keyword evidence="2" id="KW-1185">Reference proteome</keyword>